<accession>C5KRM5</accession>
<gene>
    <name evidence="1" type="ORF">Pmar_PMAR015053</name>
</gene>
<protein>
    <submittedName>
        <fullName evidence="1">Uncharacterized protein</fullName>
    </submittedName>
</protein>
<organism evidence="2">
    <name type="scientific">Perkinsus marinus (strain ATCC 50983 / TXsc)</name>
    <dbReference type="NCBI Taxonomy" id="423536"/>
    <lineage>
        <taxon>Eukaryota</taxon>
        <taxon>Sar</taxon>
        <taxon>Alveolata</taxon>
        <taxon>Perkinsozoa</taxon>
        <taxon>Perkinsea</taxon>
        <taxon>Perkinsida</taxon>
        <taxon>Perkinsidae</taxon>
        <taxon>Perkinsus</taxon>
    </lineage>
</organism>
<sequence length="233" mass="25663">MRCDELLSTLPVGMKDAYAKAREDFTFEAVDYDSDVTHEAEGLKEDLRSTVLGKVADSLLIALPSVPCDTAPVCQEIATIPKAAFQCLSNHDFVVRLSGREQWEDYVQLHKITGFVTLAGPFDFEGVIYTLIAAPYRAGAVLLDWPKVYQRVYLCCNSDCCRLTMRGADLNGSEDSDLIVHDGITQKMGEVSAHALRCGLGEFCANLDSEAPCSQYFHQAIALLIIDISEVNE</sequence>
<keyword evidence="2" id="KW-1185">Reference proteome</keyword>
<dbReference type="EMBL" id="GG675846">
    <property type="protein sequence ID" value="EER12887.1"/>
    <property type="molecule type" value="Genomic_DNA"/>
</dbReference>
<dbReference type="RefSeq" id="XP_002781092.1">
    <property type="nucleotide sequence ID" value="XM_002781046.1"/>
</dbReference>
<dbReference type="AlphaFoldDB" id="C5KRM5"/>
<evidence type="ECO:0000313" key="2">
    <source>
        <dbReference type="Proteomes" id="UP000007800"/>
    </source>
</evidence>
<evidence type="ECO:0000313" key="1">
    <source>
        <dbReference type="EMBL" id="EER12887.1"/>
    </source>
</evidence>
<name>C5KRM5_PERM5</name>
<dbReference type="Proteomes" id="UP000007800">
    <property type="component" value="Unassembled WGS sequence"/>
</dbReference>
<reference evidence="1 2" key="1">
    <citation type="submission" date="2008-07" db="EMBL/GenBank/DDBJ databases">
        <authorList>
            <person name="El-Sayed N."/>
            <person name="Caler E."/>
            <person name="Inman J."/>
            <person name="Amedeo P."/>
            <person name="Hass B."/>
            <person name="Wortman J."/>
        </authorList>
    </citation>
    <scope>NUCLEOTIDE SEQUENCE [LARGE SCALE GENOMIC DNA]</scope>
    <source>
        <strain evidence="2">ATCC 50983 / TXsc</strain>
    </source>
</reference>
<dbReference type="InParanoid" id="C5KRM5"/>
<proteinExistence type="predicted"/>
<dbReference type="GeneID" id="9055840"/>